<evidence type="ECO:0000259" key="11">
    <source>
        <dbReference type="PROSITE" id="PS51192"/>
    </source>
</evidence>
<dbReference type="GO" id="GO:0003723">
    <property type="term" value="F:RNA binding"/>
    <property type="evidence" value="ECO:0007669"/>
    <property type="project" value="UniProtKB-KW"/>
</dbReference>
<dbReference type="GO" id="GO:0003724">
    <property type="term" value="F:RNA helicase activity"/>
    <property type="evidence" value="ECO:0007669"/>
    <property type="project" value="UniProtKB-EC"/>
</dbReference>
<dbReference type="Proteomes" id="UP001214603">
    <property type="component" value="Chromosome 6"/>
</dbReference>
<evidence type="ECO:0000256" key="3">
    <source>
        <dbReference type="ARBA" id="ARBA00022741"/>
    </source>
</evidence>
<dbReference type="Gene3D" id="3.40.50.300">
    <property type="entry name" value="P-loop containing nucleotide triphosphate hydrolases"/>
    <property type="match status" value="2"/>
</dbReference>
<reference evidence="13" key="1">
    <citation type="submission" date="2023-03" db="EMBL/GenBank/DDBJ databases">
        <title>Mating type loci evolution in Malassezia.</title>
        <authorList>
            <person name="Coelho M.A."/>
        </authorList>
    </citation>
    <scope>NUCLEOTIDE SEQUENCE</scope>
    <source>
        <strain evidence="13">CBS 7876</strain>
    </source>
</reference>
<evidence type="ECO:0000313" key="14">
    <source>
        <dbReference type="Proteomes" id="UP001214603"/>
    </source>
</evidence>
<dbReference type="InterPro" id="IPR027417">
    <property type="entry name" value="P-loop_NTPase"/>
</dbReference>
<keyword evidence="5 13" id="KW-0347">Helicase</keyword>
<evidence type="ECO:0000256" key="8">
    <source>
        <dbReference type="ARBA" id="ARBA00038041"/>
    </source>
</evidence>
<dbReference type="CDD" id="cd17961">
    <property type="entry name" value="DEADc_DDX56"/>
    <property type="match status" value="1"/>
</dbReference>
<evidence type="ECO:0000256" key="10">
    <source>
        <dbReference type="SAM" id="MobiDB-lite"/>
    </source>
</evidence>
<dbReference type="SUPFAM" id="SSF52540">
    <property type="entry name" value="P-loop containing nucleoside triphosphate hydrolases"/>
    <property type="match status" value="1"/>
</dbReference>
<dbReference type="SMART" id="SM00487">
    <property type="entry name" value="DEXDc"/>
    <property type="match status" value="1"/>
</dbReference>
<feature type="compositionally biased region" description="Basic residues" evidence="10">
    <location>
        <begin position="526"/>
        <end position="559"/>
    </location>
</feature>
<dbReference type="EC" id="3.6.4.13" evidence="2"/>
<dbReference type="PANTHER" id="PTHR47959">
    <property type="entry name" value="ATP-DEPENDENT RNA HELICASE RHLE-RELATED"/>
    <property type="match status" value="1"/>
</dbReference>
<dbReference type="GO" id="GO:0016787">
    <property type="term" value="F:hydrolase activity"/>
    <property type="evidence" value="ECO:0007669"/>
    <property type="project" value="UniProtKB-KW"/>
</dbReference>
<keyword evidence="14" id="KW-1185">Reference proteome</keyword>
<comment type="catalytic activity">
    <reaction evidence="9">
        <text>ATP + H2O = ADP + phosphate + H(+)</text>
        <dbReference type="Rhea" id="RHEA:13065"/>
        <dbReference type="ChEBI" id="CHEBI:15377"/>
        <dbReference type="ChEBI" id="CHEBI:15378"/>
        <dbReference type="ChEBI" id="CHEBI:30616"/>
        <dbReference type="ChEBI" id="CHEBI:43474"/>
        <dbReference type="ChEBI" id="CHEBI:456216"/>
        <dbReference type="EC" id="3.6.4.13"/>
    </reaction>
</comment>
<organism evidence="13 14">
    <name type="scientific">Malassezia obtusa</name>
    <dbReference type="NCBI Taxonomy" id="76774"/>
    <lineage>
        <taxon>Eukaryota</taxon>
        <taxon>Fungi</taxon>
        <taxon>Dikarya</taxon>
        <taxon>Basidiomycota</taxon>
        <taxon>Ustilaginomycotina</taxon>
        <taxon>Malasseziomycetes</taxon>
        <taxon>Malasseziales</taxon>
        <taxon>Malasseziaceae</taxon>
        <taxon>Malassezia</taxon>
    </lineage>
</organism>
<keyword evidence="4 13" id="KW-0378">Hydrolase</keyword>
<comment type="function">
    <text evidence="1">ATP-binding RNA helicase involved in the biogenesis of 60S ribosomal subunits and is required for the normal formation of 25S and 5.8S rRNAs.</text>
</comment>
<dbReference type="Pfam" id="PF00270">
    <property type="entry name" value="DEAD"/>
    <property type="match status" value="1"/>
</dbReference>
<dbReference type="GO" id="GO:0005829">
    <property type="term" value="C:cytosol"/>
    <property type="evidence" value="ECO:0007669"/>
    <property type="project" value="TreeGrafter"/>
</dbReference>
<dbReference type="GO" id="GO:0005524">
    <property type="term" value="F:ATP binding"/>
    <property type="evidence" value="ECO:0007669"/>
    <property type="project" value="UniProtKB-KW"/>
</dbReference>
<dbReference type="InterPro" id="IPR001650">
    <property type="entry name" value="Helicase_C-like"/>
</dbReference>
<dbReference type="CDD" id="cd18787">
    <property type="entry name" value="SF2_C_DEAD"/>
    <property type="match status" value="1"/>
</dbReference>
<evidence type="ECO:0000256" key="2">
    <source>
        <dbReference type="ARBA" id="ARBA00012552"/>
    </source>
</evidence>
<keyword evidence="3" id="KW-0547">Nucleotide-binding</keyword>
<evidence type="ECO:0000256" key="4">
    <source>
        <dbReference type="ARBA" id="ARBA00022801"/>
    </source>
</evidence>
<dbReference type="EMBL" id="CP119939">
    <property type="protein sequence ID" value="WFD04031.1"/>
    <property type="molecule type" value="Genomic_DNA"/>
</dbReference>
<protein>
    <recommendedName>
        <fullName evidence="2">RNA helicase</fullName>
        <ecNumber evidence="2">3.6.4.13</ecNumber>
    </recommendedName>
</protein>
<dbReference type="InterPro" id="IPR014001">
    <property type="entry name" value="Helicase_ATP-bd"/>
</dbReference>
<evidence type="ECO:0000313" key="13">
    <source>
        <dbReference type="EMBL" id="WFD04031.1"/>
    </source>
</evidence>
<dbReference type="PROSITE" id="PS51194">
    <property type="entry name" value="HELICASE_CTER"/>
    <property type="match status" value="1"/>
</dbReference>
<comment type="similarity">
    <text evidence="8">Belongs to the DEAD box helicase family. DDX56/DBP9 subfamily.</text>
</comment>
<evidence type="ECO:0000256" key="1">
    <source>
        <dbReference type="ARBA" id="ARBA00003706"/>
    </source>
</evidence>
<dbReference type="Pfam" id="PF00271">
    <property type="entry name" value="Helicase_C"/>
    <property type="match status" value="1"/>
</dbReference>
<evidence type="ECO:0000259" key="12">
    <source>
        <dbReference type="PROSITE" id="PS51194"/>
    </source>
</evidence>
<evidence type="ECO:0000256" key="7">
    <source>
        <dbReference type="ARBA" id="ARBA00022884"/>
    </source>
</evidence>
<dbReference type="PANTHER" id="PTHR47959:SF21">
    <property type="entry name" value="DEAD-BOX HELICASE 56"/>
    <property type="match status" value="1"/>
</dbReference>
<dbReference type="InterPro" id="IPR011545">
    <property type="entry name" value="DEAD/DEAH_box_helicase_dom"/>
</dbReference>
<keyword evidence="6" id="KW-0067">ATP-binding</keyword>
<feature type="domain" description="Helicase ATP-binding" evidence="11">
    <location>
        <begin position="42"/>
        <end position="227"/>
    </location>
</feature>
<sequence length="559" mass="62516">MSTAAADGFQAFRHLLDARLLRALAKLGYGSPTPVQRESIEHSLGGNARDILARARTGSGKTLAYALPVVQKILLAKSTLPKSSEHYAGTRALVLVPTRELAEQANRQLSELLVYCRDEVQVANIARSVSTAVQKLLLSEKPDIVVATPSRALASLQAGDLHLSASLESLVIDEADLIFSYGHDAEVKTILGEGFLSRKYQTFMMSATLSDDIETLKGLVLKDPVVLKLENDTSLSQQLLQYHVYTSEEDKFLLTYVILKLRLIRGKCLLFVNDIDRCFRLKLFLEQFGLRTCVLNEELPVISRFHIVEEFNKGRYDYIIATDANPDTGKTTEYGVSRGIDFVAVACVINFDLPTTTSAYTHRIGRTARAGNTGTALSFVVPAEEFGKKKVISCPTCRDDERLWRKIVRSQQKAGNVGADGIPLWRYDKKQVDAFRYRMEDALRSVTKVAIKEARIQEIKNEILNSKALKAHFEENPKDLEYLRHDRALHPARVQQHMRHVPSYLRPRIAAIPGTAQEARPVGYVPKHKTSKGRSKGPSKAPRARPSKKKHDPLRKFSS</sequence>
<dbReference type="SMART" id="SM00490">
    <property type="entry name" value="HELICc"/>
    <property type="match status" value="1"/>
</dbReference>
<proteinExistence type="inferred from homology"/>
<feature type="region of interest" description="Disordered" evidence="10">
    <location>
        <begin position="516"/>
        <end position="559"/>
    </location>
</feature>
<dbReference type="PROSITE" id="PS51192">
    <property type="entry name" value="HELICASE_ATP_BIND_1"/>
    <property type="match status" value="1"/>
</dbReference>
<evidence type="ECO:0000256" key="5">
    <source>
        <dbReference type="ARBA" id="ARBA00022806"/>
    </source>
</evidence>
<gene>
    <name evidence="13" type="primary">DBP9</name>
    <name evidence="13" type="ORF">MOBT1_002728</name>
</gene>
<feature type="domain" description="Helicase C-terminal" evidence="12">
    <location>
        <begin position="238"/>
        <end position="430"/>
    </location>
</feature>
<evidence type="ECO:0000256" key="6">
    <source>
        <dbReference type="ARBA" id="ARBA00022840"/>
    </source>
</evidence>
<dbReference type="AlphaFoldDB" id="A0AAF0E272"/>
<dbReference type="InterPro" id="IPR050079">
    <property type="entry name" value="DEAD_box_RNA_helicase"/>
</dbReference>
<keyword evidence="7" id="KW-0694">RNA-binding</keyword>
<evidence type="ECO:0000256" key="9">
    <source>
        <dbReference type="ARBA" id="ARBA00047984"/>
    </source>
</evidence>
<accession>A0AAF0E272</accession>
<name>A0AAF0E272_9BASI</name>